<sequence>MMQLSGNFWDYFIVYWAGVVVSFTPCVYPVMPITAGFIGGINTKGSKLMGFLLSVIYVFGIAITYCAIGIFAALSGKVFGQVQNNPYIYLVVGNILLLFALMMFDVIPLPMVGLNLTQKIKKKNIGTVVLFGIAAGLVIGPCTAPILGTLLLYVASKQNIAHAVSLLFVFSYGIGTSLILVGTFSGILANLPKSGKWLTRVKQLSGLVMLGIAEFFLIKAGTLWF</sequence>
<dbReference type="PANTHER" id="PTHR32234">
    <property type="entry name" value="THIOL:DISULFIDE INTERCHANGE PROTEIN DSBD"/>
    <property type="match status" value="1"/>
</dbReference>
<dbReference type="GO" id="GO:0017004">
    <property type="term" value="P:cytochrome complex assembly"/>
    <property type="evidence" value="ECO:0007669"/>
    <property type="project" value="InterPro"/>
</dbReference>
<evidence type="ECO:0000256" key="5">
    <source>
        <dbReference type="SAM" id="Phobius"/>
    </source>
</evidence>
<accession>A0A3B0T4S8</accession>
<feature type="transmembrane region" description="Helical" evidence="5">
    <location>
        <begin position="12"/>
        <end position="38"/>
    </location>
</feature>
<keyword evidence="3 5" id="KW-1133">Transmembrane helix</keyword>
<dbReference type="Pfam" id="PF02683">
    <property type="entry name" value="DsbD_TM"/>
    <property type="match status" value="1"/>
</dbReference>
<name>A0A3B0T4S8_9ZZZZ</name>
<dbReference type="InterPro" id="IPR003834">
    <property type="entry name" value="Cyt_c_assmbl_TM_dom"/>
</dbReference>
<dbReference type="EMBL" id="UOEN01000136">
    <property type="protein sequence ID" value="VAW12968.1"/>
    <property type="molecule type" value="Genomic_DNA"/>
</dbReference>
<protein>
    <submittedName>
        <fullName evidence="7">Cytochrome c-type biogenesis protein DsbD, protein-disulfide reductase</fullName>
        <ecNumber evidence="7">1.8.1.8</ecNumber>
    </submittedName>
</protein>
<dbReference type="EC" id="1.8.1.8" evidence="7"/>
<feature type="transmembrane region" description="Helical" evidence="5">
    <location>
        <begin position="166"/>
        <end position="192"/>
    </location>
</feature>
<evidence type="ECO:0000256" key="2">
    <source>
        <dbReference type="ARBA" id="ARBA00022692"/>
    </source>
</evidence>
<evidence type="ECO:0000256" key="4">
    <source>
        <dbReference type="ARBA" id="ARBA00023136"/>
    </source>
</evidence>
<proteinExistence type="predicted"/>
<comment type="subcellular location">
    <subcellularLocation>
        <location evidence="1">Membrane</location>
        <topology evidence="1">Multi-pass membrane protein</topology>
    </subcellularLocation>
</comment>
<dbReference type="GO" id="GO:0047134">
    <property type="term" value="F:protein-disulfide reductase [NAD(P)H] activity"/>
    <property type="evidence" value="ECO:0007669"/>
    <property type="project" value="UniProtKB-EC"/>
</dbReference>
<evidence type="ECO:0000256" key="1">
    <source>
        <dbReference type="ARBA" id="ARBA00004141"/>
    </source>
</evidence>
<dbReference type="GO" id="GO:0045454">
    <property type="term" value="P:cell redox homeostasis"/>
    <property type="evidence" value="ECO:0007669"/>
    <property type="project" value="TreeGrafter"/>
</dbReference>
<evidence type="ECO:0000256" key="3">
    <source>
        <dbReference type="ARBA" id="ARBA00022989"/>
    </source>
</evidence>
<evidence type="ECO:0000259" key="6">
    <source>
        <dbReference type="Pfam" id="PF02683"/>
    </source>
</evidence>
<dbReference type="AlphaFoldDB" id="A0A3B0T4S8"/>
<feature type="transmembrane region" description="Helical" evidence="5">
    <location>
        <begin position="86"/>
        <end position="107"/>
    </location>
</feature>
<keyword evidence="7" id="KW-0560">Oxidoreductase</keyword>
<evidence type="ECO:0000313" key="7">
    <source>
        <dbReference type="EMBL" id="VAW12968.1"/>
    </source>
</evidence>
<keyword evidence="4 5" id="KW-0472">Membrane</keyword>
<dbReference type="PANTHER" id="PTHR32234:SF0">
    <property type="entry name" value="THIOL:DISULFIDE INTERCHANGE PROTEIN DSBD"/>
    <property type="match status" value="1"/>
</dbReference>
<dbReference type="GO" id="GO:0016020">
    <property type="term" value="C:membrane"/>
    <property type="evidence" value="ECO:0007669"/>
    <property type="project" value="UniProtKB-SubCell"/>
</dbReference>
<feature type="transmembrane region" description="Helical" evidence="5">
    <location>
        <begin position="128"/>
        <end position="154"/>
    </location>
</feature>
<feature type="domain" description="Cytochrome C biogenesis protein transmembrane" evidence="6">
    <location>
        <begin position="14"/>
        <end position="216"/>
    </location>
</feature>
<organism evidence="7">
    <name type="scientific">hydrothermal vent metagenome</name>
    <dbReference type="NCBI Taxonomy" id="652676"/>
    <lineage>
        <taxon>unclassified sequences</taxon>
        <taxon>metagenomes</taxon>
        <taxon>ecological metagenomes</taxon>
    </lineage>
</organism>
<feature type="transmembrane region" description="Helical" evidence="5">
    <location>
        <begin position="204"/>
        <end position="224"/>
    </location>
</feature>
<keyword evidence="2 5" id="KW-0812">Transmembrane</keyword>
<reference evidence="7" key="1">
    <citation type="submission" date="2018-06" db="EMBL/GenBank/DDBJ databases">
        <authorList>
            <person name="Zhirakovskaya E."/>
        </authorList>
    </citation>
    <scope>NUCLEOTIDE SEQUENCE</scope>
</reference>
<feature type="transmembrane region" description="Helical" evidence="5">
    <location>
        <begin position="50"/>
        <end position="74"/>
    </location>
</feature>
<gene>
    <name evidence="7" type="ORF">MNBD_BACTEROID05-943</name>
</gene>